<protein>
    <submittedName>
        <fullName evidence="1">Uncharacterized protein</fullName>
    </submittedName>
</protein>
<dbReference type="AlphaFoldDB" id="A0A194VN80"/>
<sequence>MGGPSSPRRLRWPNLSLLSVNKKSLILTPAAISCESAACMSVMLSRYLNVYRQRNLLKTAAVLLWSCIIVPPHVALAQAPSQDLSSLLSSVDLSPKTIVSFPGQTAFTNATQREGIEWFPIDLNHFDKLEIDATLGTMTIGPAIRTADLLNHVFDAGYEIQNSELFWGIRGAAANLGLITEVTYELHKFANGTKGSGQGLNADFIFSAEKTAS</sequence>
<dbReference type="SUPFAM" id="SSF56176">
    <property type="entry name" value="FAD-binding/transporter-associated domain-like"/>
    <property type="match status" value="1"/>
</dbReference>
<reference evidence="1" key="1">
    <citation type="submission" date="2014-12" db="EMBL/GenBank/DDBJ databases">
        <title>Genome Sequence of Valsa Canker Pathogens Uncovers a Specific Adaption of Colonization on Woody Bark.</title>
        <authorList>
            <person name="Yin Z."/>
            <person name="Liu H."/>
            <person name="Gao X."/>
            <person name="Li Z."/>
            <person name="Song N."/>
            <person name="Ke X."/>
            <person name="Dai Q."/>
            <person name="Wu Y."/>
            <person name="Sun Y."/>
            <person name="Xu J.-R."/>
            <person name="Kang Z.K."/>
            <person name="Wang L."/>
            <person name="Huang L."/>
        </authorList>
    </citation>
    <scope>NUCLEOTIDE SEQUENCE [LARGE SCALE GENOMIC DNA]</scope>
    <source>
        <strain evidence="1">03-8</strain>
    </source>
</reference>
<keyword evidence="2" id="KW-1185">Reference proteome</keyword>
<evidence type="ECO:0000313" key="2">
    <source>
        <dbReference type="Proteomes" id="UP000078559"/>
    </source>
</evidence>
<dbReference type="Proteomes" id="UP000078559">
    <property type="component" value="Chromosome 1"/>
</dbReference>
<dbReference type="InterPro" id="IPR016169">
    <property type="entry name" value="FAD-bd_PCMH_sub2"/>
</dbReference>
<accession>A0A194VN80</accession>
<proteinExistence type="predicted"/>
<dbReference type="InterPro" id="IPR036318">
    <property type="entry name" value="FAD-bd_PCMH-like_sf"/>
</dbReference>
<dbReference type="EMBL" id="CM003098">
    <property type="protein sequence ID" value="KUI65295.1"/>
    <property type="molecule type" value="Genomic_DNA"/>
</dbReference>
<dbReference type="GO" id="GO:0050660">
    <property type="term" value="F:flavin adenine dinucleotide binding"/>
    <property type="evidence" value="ECO:0007669"/>
    <property type="project" value="InterPro"/>
</dbReference>
<evidence type="ECO:0000313" key="1">
    <source>
        <dbReference type="EMBL" id="KUI65295.1"/>
    </source>
</evidence>
<name>A0A194VN80_CYTMA</name>
<dbReference type="Gene3D" id="3.30.465.10">
    <property type="match status" value="1"/>
</dbReference>
<gene>
    <name evidence="1" type="ORF">VM1G_00784</name>
</gene>
<organism evidence="1 2">
    <name type="scientific">Cytospora mali</name>
    <name type="common">Apple Valsa canker fungus</name>
    <name type="synonym">Valsa mali</name>
    <dbReference type="NCBI Taxonomy" id="578113"/>
    <lineage>
        <taxon>Eukaryota</taxon>
        <taxon>Fungi</taxon>
        <taxon>Dikarya</taxon>
        <taxon>Ascomycota</taxon>
        <taxon>Pezizomycotina</taxon>
        <taxon>Sordariomycetes</taxon>
        <taxon>Sordariomycetidae</taxon>
        <taxon>Diaporthales</taxon>
        <taxon>Cytosporaceae</taxon>
        <taxon>Cytospora</taxon>
    </lineage>
</organism>